<reference evidence="1 2" key="1">
    <citation type="submission" date="2022-01" db="EMBL/GenBank/DDBJ databases">
        <authorList>
            <person name="Xiong W."/>
            <person name="Schranz E."/>
        </authorList>
    </citation>
    <scope>NUCLEOTIDE SEQUENCE [LARGE SCALE GENOMIC DNA]</scope>
</reference>
<accession>A0AAU9N0X1</accession>
<name>A0AAU9N0X1_9ASTR</name>
<evidence type="ECO:0000313" key="1">
    <source>
        <dbReference type="EMBL" id="CAH1426538.1"/>
    </source>
</evidence>
<organism evidence="1 2">
    <name type="scientific">Lactuca virosa</name>
    <dbReference type="NCBI Taxonomy" id="75947"/>
    <lineage>
        <taxon>Eukaryota</taxon>
        <taxon>Viridiplantae</taxon>
        <taxon>Streptophyta</taxon>
        <taxon>Embryophyta</taxon>
        <taxon>Tracheophyta</taxon>
        <taxon>Spermatophyta</taxon>
        <taxon>Magnoliopsida</taxon>
        <taxon>eudicotyledons</taxon>
        <taxon>Gunneridae</taxon>
        <taxon>Pentapetalae</taxon>
        <taxon>asterids</taxon>
        <taxon>campanulids</taxon>
        <taxon>Asterales</taxon>
        <taxon>Asteraceae</taxon>
        <taxon>Cichorioideae</taxon>
        <taxon>Cichorieae</taxon>
        <taxon>Lactucinae</taxon>
        <taxon>Lactuca</taxon>
    </lineage>
</organism>
<keyword evidence="2" id="KW-1185">Reference proteome</keyword>
<evidence type="ECO:0000313" key="2">
    <source>
        <dbReference type="Proteomes" id="UP001157418"/>
    </source>
</evidence>
<gene>
    <name evidence="1" type="ORF">LVIROSA_LOCUS13611</name>
</gene>
<sequence>MVRNPLLSLYFGTEVAFTTSIGHPIRCRTVAVLMRFEGEFHREPQPVDEILEPGSFPVSKSEYRKSSASISTISNSKLKFLGRLCPR</sequence>
<dbReference type="Proteomes" id="UP001157418">
    <property type="component" value="Unassembled WGS sequence"/>
</dbReference>
<dbReference type="AlphaFoldDB" id="A0AAU9N0X1"/>
<dbReference type="EMBL" id="CAKMRJ010002223">
    <property type="protein sequence ID" value="CAH1426538.1"/>
    <property type="molecule type" value="Genomic_DNA"/>
</dbReference>
<protein>
    <submittedName>
        <fullName evidence="1">Uncharacterized protein</fullName>
    </submittedName>
</protein>
<proteinExistence type="predicted"/>
<comment type="caution">
    <text evidence="1">The sequence shown here is derived from an EMBL/GenBank/DDBJ whole genome shotgun (WGS) entry which is preliminary data.</text>
</comment>